<evidence type="ECO:0000256" key="2">
    <source>
        <dbReference type="SAM" id="Phobius"/>
    </source>
</evidence>
<keyword evidence="5" id="KW-1185">Reference proteome</keyword>
<reference evidence="4" key="1">
    <citation type="submission" date="2023-03" db="EMBL/GenBank/DDBJ databases">
        <title>Near-Complete genome sequence of Lipomyces tetrasporous NRRL Y-64009, an oleaginous yeast capable of growing on lignocellulosic hydrolysates.</title>
        <authorList>
            <consortium name="Lawrence Berkeley National Laboratory"/>
            <person name="Jagtap S.S."/>
            <person name="Liu J.-J."/>
            <person name="Walukiewicz H.E."/>
            <person name="Pangilinan J."/>
            <person name="Lipzen A."/>
            <person name="Ahrendt S."/>
            <person name="Koriabine M."/>
            <person name="Cobaugh K."/>
            <person name="Salamov A."/>
            <person name="Yoshinaga Y."/>
            <person name="Ng V."/>
            <person name="Daum C."/>
            <person name="Grigoriev I.V."/>
            <person name="Slininger P.J."/>
            <person name="Dien B.S."/>
            <person name="Jin Y.-S."/>
            <person name="Rao C.V."/>
        </authorList>
    </citation>
    <scope>NUCLEOTIDE SEQUENCE</scope>
    <source>
        <strain evidence="4">NRRL Y-64009</strain>
    </source>
</reference>
<dbReference type="InterPro" id="IPR051606">
    <property type="entry name" value="Polyketide_Oxido-like"/>
</dbReference>
<keyword evidence="2" id="KW-0812">Transmembrane</keyword>
<evidence type="ECO:0000313" key="4">
    <source>
        <dbReference type="EMBL" id="KAJ8100203.1"/>
    </source>
</evidence>
<dbReference type="AlphaFoldDB" id="A0AAD7QRX1"/>
<feature type="transmembrane region" description="Helical" evidence="2">
    <location>
        <begin position="105"/>
        <end position="124"/>
    </location>
</feature>
<sequence>MASASPKKVLILGAAGPTALLTVRKFLLHNHIVTVYARNPSKLPTDITSSKNLKIVRGDLTETQALTTAIDGQDVTSLFSALTSAGIKQIIATGTTSIHDPEDNFSFVAFIALAFIWIIAHAAWKDIVTFGKLFDTEATAAGLDWTIFRLGFLGNKESQSTKAGYVAKDGWSLMIQRENIANWLVAEMEKDNSEWIRKRPAIWSASKAA</sequence>
<dbReference type="Pfam" id="PF13460">
    <property type="entry name" value="NAD_binding_10"/>
    <property type="match status" value="1"/>
</dbReference>
<dbReference type="GeneID" id="80884809"/>
<protein>
    <recommendedName>
        <fullName evidence="3">NAD(P)-binding domain-containing protein</fullName>
    </recommendedName>
</protein>
<evidence type="ECO:0000256" key="1">
    <source>
        <dbReference type="ARBA" id="ARBA00038376"/>
    </source>
</evidence>
<dbReference type="PANTHER" id="PTHR43355">
    <property type="entry name" value="FLAVIN REDUCTASE (NADPH)"/>
    <property type="match status" value="1"/>
</dbReference>
<gene>
    <name evidence="4" type="ORF">POJ06DRAFT_275323</name>
</gene>
<feature type="domain" description="NAD(P)-binding" evidence="3">
    <location>
        <begin position="13"/>
        <end position="189"/>
    </location>
</feature>
<dbReference type="RefSeq" id="XP_056043653.1">
    <property type="nucleotide sequence ID" value="XM_056189643.1"/>
</dbReference>
<evidence type="ECO:0000313" key="5">
    <source>
        <dbReference type="Proteomes" id="UP001217417"/>
    </source>
</evidence>
<name>A0AAD7QRX1_9ASCO</name>
<comment type="caution">
    <text evidence="4">The sequence shown here is derived from an EMBL/GenBank/DDBJ whole genome shotgun (WGS) entry which is preliminary data.</text>
</comment>
<dbReference type="GO" id="GO:0016646">
    <property type="term" value="F:oxidoreductase activity, acting on the CH-NH group of donors, NAD or NADP as acceptor"/>
    <property type="evidence" value="ECO:0007669"/>
    <property type="project" value="TreeGrafter"/>
</dbReference>
<proteinExistence type="inferred from homology"/>
<dbReference type="EMBL" id="JARPMG010000005">
    <property type="protein sequence ID" value="KAJ8100203.1"/>
    <property type="molecule type" value="Genomic_DNA"/>
</dbReference>
<dbReference type="Gene3D" id="3.40.50.720">
    <property type="entry name" value="NAD(P)-binding Rossmann-like Domain"/>
    <property type="match status" value="1"/>
</dbReference>
<accession>A0AAD7QRX1</accession>
<dbReference type="Proteomes" id="UP001217417">
    <property type="component" value="Unassembled WGS sequence"/>
</dbReference>
<dbReference type="PANTHER" id="PTHR43355:SF2">
    <property type="entry name" value="FLAVIN REDUCTASE (NADPH)"/>
    <property type="match status" value="1"/>
</dbReference>
<organism evidence="4 5">
    <name type="scientific">Lipomyces tetrasporus</name>
    <dbReference type="NCBI Taxonomy" id="54092"/>
    <lineage>
        <taxon>Eukaryota</taxon>
        <taxon>Fungi</taxon>
        <taxon>Dikarya</taxon>
        <taxon>Ascomycota</taxon>
        <taxon>Saccharomycotina</taxon>
        <taxon>Lipomycetes</taxon>
        <taxon>Lipomycetales</taxon>
        <taxon>Lipomycetaceae</taxon>
        <taxon>Lipomyces</taxon>
    </lineage>
</organism>
<evidence type="ECO:0000259" key="3">
    <source>
        <dbReference type="Pfam" id="PF13460"/>
    </source>
</evidence>
<dbReference type="InterPro" id="IPR036291">
    <property type="entry name" value="NAD(P)-bd_dom_sf"/>
</dbReference>
<keyword evidence="2" id="KW-0472">Membrane</keyword>
<comment type="similarity">
    <text evidence="1">Belongs to the avfA family.</text>
</comment>
<dbReference type="SUPFAM" id="SSF51735">
    <property type="entry name" value="NAD(P)-binding Rossmann-fold domains"/>
    <property type="match status" value="1"/>
</dbReference>
<dbReference type="InterPro" id="IPR016040">
    <property type="entry name" value="NAD(P)-bd_dom"/>
</dbReference>
<keyword evidence="2" id="KW-1133">Transmembrane helix</keyword>